<evidence type="ECO:0000256" key="5">
    <source>
        <dbReference type="SAM" id="MobiDB-lite"/>
    </source>
</evidence>
<keyword evidence="4" id="KW-0474">Menaquinone biosynthesis</keyword>
<protein>
    <recommendedName>
        <fullName evidence="4">Demethylmenaquinone methyltransferase</fullName>
        <ecNumber evidence="4">2.1.1.163</ecNumber>
    </recommendedName>
</protein>
<comment type="catalytic activity">
    <reaction evidence="4">
        <text>a 2-demethylmenaquinol + S-adenosyl-L-methionine = a menaquinol + S-adenosyl-L-homocysteine + H(+)</text>
        <dbReference type="Rhea" id="RHEA:42640"/>
        <dbReference type="Rhea" id="RHEA-COMP:9539"/>
        <dbReference type="Rhea" id="RHEA-COMP:9563"/>
        <dbReference type="ChEBI" id="CHEBI:15378"/>
        <dbReference type="ChEBI" id="CHEBI:18151"/>
        <dbReference type="ChEBI" id="CHEBI:55437"/>
        <dbReference type="ChEBI" id="CHEBI:57856"/>
        <dbReference type="ChEBI" id="CHEBI:59789"/>
        <dbReference type="EC" id="2.1.1.163"/>
    </reaction>
</comment>
<evidence type="ECO:0000256" key="2">
    <source>
        <dbReference type="ARBA" id="ARBA00022679"/>
    </source>
</evidence>
<gene>
    <name evidence="4" type="primary">menG</name>
    <name evidence="6" type="ORF">FPZ11_16085</name>
</gene>
<dbReference type="Gene3D" id="3.40.50.150">
    <property type="entry name" value="Vaccinia Virus protein VP39"/>
    <property type="match status" value="1"/>
</dbReference>
<reference evidence="6 7" key="1">
    <citation type="submission" date="2019-07" db="EMBL/GenBank/DDBJ databases">
        <title>Full genome sequence of Humibacter sp. WJ7-1.</title>
        <authorList>
            <person name="Im W.-T."/>
        </authorList>
    </citation>
    <scope>NUCLEOTIDE SEQUENCE [LARGE SCALE GENOMIC DNA]</scope>
    <source>
        <strain evidence="6 7">WJ7-1</strain>
    </source>
</reference>
<comment type="pathway">
    <text evidence="4">Quinol/quinone metabolism; menaquinone biosynthesis; menaquinol from 1,4-dihydroxy-2-naphthoate: step 2/2.</text>
</comment>
<dbReference type="KEGG" id="huw:FPZ11_16085"/>
<feature type="region of interest" description="Disordered" evidence="5">
    <location>
        <begin position="222"/>
        <end position="245"/>
    </location>
</feature>
<dbReference type="SUPFAM" id="SSF53335">
    <property type="entry name" value="S-adenosyl-L-methionine-dependent methyltransferases"/>
    <property type="match status" value="1"/>
</dbReference>
<evidence type="ECO:0000256" key="3">
    <source>
        <dbReference type="ARBA" id="ARBA00022691"/>
    </source>
</evidence>
<keyword evidence="3 4" id="KW-0949">S-adenosyl-L-methionine</keyword>
<dbReference type="PANTHER" id="PTHR43591:SF24">
    <property type="entry name" value="2-METHOXY-6-POLYPRENYL-1,4-BENZOQUINOL METHYLASE, MITOCHONDRIAL"/>
    <property type="match status" value="1"/>
</dbReference>
<dbReference type="Pfam" id="PF01209">
    <property type="entry name" value="Ubie_methyltran"/>
    <property type="match status" value="1"/>
</dbReference>
<comment type="function">
    <text evidence="4">Methyltransferase required for the conversion of demethylmenaquinol (DMKH2) to menaquinol (MKH2).</text>
</comment>
<dbReference type="OrthoDB" id="9808140at2"/>
<sequence length="245" mass="26092">MFDEVSVGYDRTNTVLSVGNATLWRIATTRAVDPRPGQLILDVAAGTGTSSASLAHSGARVIAADFSPGMIAVGRQRQAGNPNIEFVQADATQLPFDDDSFDAVTISFGLRNIVDPGAALAEFFRVTKPGGRVVVCEFSRPPASLIRAGYYAYLRYGMPIFARLASSNPVAYAYLMESIRDWPDQHTLAGMIRRAGFERVAYRNLTAGIVALHRGFVPPTEADAAPSAGRGASAAPNSVDPKGDQ</sequence>
<dbReference type="GO" id="GO:0032259">
    <property type="term" value="P:methylation"/>
    <property type="evidence" value="ECO:0007669"/>
    <property type="project" value="UniProtKB-KW"/>
</dbReference>
<dbReference type="NCBIfam" id="TIGR01934">
    <property type="entry name" value="MenG_MenH_UbiE"/>
    <property type="match status" value="1"/>
</dbReference>
<dbReference type="GO" id="GO:0043770">
    <property type="term" value="F:demethylmenaquinone methyltransferase activity"/>
    <property type="evidence" value="ECO:0007669"/>
    <property type="project" value="UniProtKB-UniRule"/>
</dbReference>
<dbReference type="PANTHER" id="PTHR43591">
    <property type="entry name" value="METHYLTRANSFERASE"/>
    <property type="match status" value="1"/>
</dbReference>
<dbReference type="EC" id="2.1.1.163" evidence="4"/>
<dbReference type="AlphaFoldDB" id="A0A5B8M9G3"/>
<dbReference type="HAMAP" id="MF_01813">
    <property type="entry name" value="MenG_UbiE_methyltr"/>
    <property type="match status" value="1"/>
</dbReference>
<dbReference type="CDD" id="cd02440">
    <property type="entry name" value="AdoMet_MTases"/>
    <property type="match status" value="1"/>
</dbReference>
<feature type="compositionally biased region" description="Low complexity" evidence="5">
    <location>
        <begin position="222"/>
        <end position="236"/>
    </location>
</feature>
<feature type="binding site" evidence="4">
    <location>
        <position position="107"/>
    </location>
    <ligand>
        <name>S-adenosyl-L-methionine</name>
        <dbReference type="ChEBI" id="CHEBI:59789"/>
    </ligand>
</feature>
<dbReference type="Proteomes" id="UP000320216">
    <property type="component" value="Chromosome"/>
</dbReference>
<keyword evidence="1 4" id="KW-0489">Methyltransferase</keyword>
<keyword evidence="2 4" id="KW-0808">Transferase</keyword>
<evidence type="ECO:0000313" key="6">
    <source>
        <dbReference type="EMBL" id="QDZ16949.1"/>
    </source>
</evidence>
<feature type="binding site" evidence="4">
    <location>
        <position position="65"/>
    </location>
    <ligand>
        <name>S-adenosyl-L-methionine</name>
        <dbReference type="ChEBI" id="CHEBI:59789"/>
    </ligand>
</feature>
<feature type="binding site" evidence="4">
    <location>
        <begin position="90"/>
        <end position="91"/>
    </location>
    <ligand>
        <name>S-adenosyl-L-methionine</name>
        <dbReference type="ChEBI" id="CHEBI:59789"/>
    </ligand>
</feature>
<evidence type="ECO:0000256" key="1">
    <source>
        <dbReference type="ARBA" id="ARBA00022603"/>
    </source>
</evidence>
<name>A0A5B8M9G3_9MICO</name>
<organism evidence="6 7">
    <name type="scientific">Humibacter ginsenosidimutans</name>
    <dbReference type="NCBI Taxonomy" id="2599293"/>
    <lineage>
        <taxon>Bacteria</taxon>
        <taxon>Bacillati</taxon>
        <taxon>Actinomycetota</taxon>
        <taxon>Actinomycetes</taxon>
        <taxon>Micrococcales</taxon>
        <taxon>Microbacteriaceae</taxon>
        <taxon>Humibacter</taxon>
    </lineage>
</organism>
<dbReference type="GO" id="GO:0009234">
    <property type="term" value="P:menaquinone biosynthetic process"/>
    <property type="evidence" value="ECO:0007669"/>
    <property type="project" value="UniProtKB-UniRule"/>
</dbReference>
<keyword evidence="7" id="KW-1185">Reference proteome</keyword>
<dbReference type="InterPro" id="IPR023576">
    <property type="entry name" value="UbiE/COQ5_MeTrFase_CS"/>
</dbReference>
<feature type="binding site" evidence="4">
    <location>
        <position position="47"/>
    </location>
    <ligand>
        <name>S-adenosyl-L-methionine</name>
        <dbReference type="ChEBI" id="CHEBI:59789"/>
    </ligand>
</feature>
<dbReference type="EMBL" id="CP042305">
    <property type="protein sequence ID" value="QDZ16949.1"/>
    <property type="molecule type" value="Genomic_DNA"/>
</dbReference>
<dbReference type="InterPro" id="IPR004033">
    <property type="entry name" value="UbiE/COQ5_MeTrFase"/>
</dbReference>
<evidence type="ECO:0000313" key="7">
    <source>
        <dbReference type="Proteomes" id="UP000320216"/>
    </source>
</evidence>
<accession>A0A5B8M9G3</accession>
<dbReference type="InterPro" id="IPR029063">
    <property type="entry name" value="SAM-dependent_MTases_sf"/>
</dbReference>
<dbReference type="PROSITE" id="PS51608">
    <property type="entry name" value="SAM_MT_UBIE"/>
    <property type="match status" value="1"/>
</dbReference>
<evidence type="ECO:0000256" key="4">
    <source>
        <dbReference type="HAMAP-Rule" id="MF_01813"/>
    </source>
</evidence>
<comment type="similarity">
    <text evidence="4">Belongs to the class I-like SAM-binding methyltransferase superfamily. MenG/UbiE family.</text>
</comment>
<dbReference type="UniPathway" id="UPA00079">
    <property type="reaction ID" value="UER00169"/>
</dbReference>
<dbReference type="PROSITE" id="PS01184">
    <property type="entry name" value="UBIE_2"/>
    <property type="match status" value="1"/>
</dbReference>
<proteinExistence type="inferred from homology"/>